<feature type="transmembrane region" description="Helical" evidence="6">
    <location>
        <begin position="167"/>
        <end position="187"/>
    </location>
</feature>
<accession>A0ABR8ZHS2</accession>
<feature type="transmembrane region" description="Helical" evidence="6">
    <location>
        <begin position="139"/>
        <end position="161"/>
    </location>
</feature>
<keyword evidence="2" id="KW-0813">Transport</keyword>
<comment type="subcellular location">
    <subcellularLocation>
        <location evidence="1">Cell membrane</location>
        <topology evidence="1">Multi-pass membrane protein</topology>
    </subcellularLocation>
</comment>
<keyword evidence="9" id="KW-1185">Reference proteome</keyword>
<dbReference type="EMBL" id="JABUXR010000001">
    <property type="protein sequence ID" value="MBD8084829.1"/>
    <property type="molecule type" value="Genomic_DNA"/>
</dbReference>
<evidence type="ECO:0000256" key="6">
    <source>
        <dbReference type="SAM" id="Phobius"/>
    </source>
</evidence>
<feature type="transmembrane region" description="Helical" evidence="6">
    <location>
        <begin position="330"/>
        <end position="350"/>
    </location>
</feature>
<dbReference type="Gene3D" id="1.20.1720.10">
    <property type="entry name" value="Multidrug resistance protein D"/>
    <property type="match status" value="1"/>
</dbReference>
<organism evidence="8 9">
    <name type="scientific">Limosilactobacillus urinaemulieris</name>
    <dbReference type="NCBI Taxonomy" id="2742600"/>
    <lineage>
        <taxon>Bacteria</taxon>
        <taxon>Bacillati</taxon>
        <taxon>Bacillota</taxon>
        <taxon>Bacilli</taxon>
        <taxon>Lactobacillales</taxon>
        <taxon>Lactobacillaceae</taxon>
        <taxon>Limosilactobacillus</taxon>
    </lineage>
</organism>
<keyword evidence="3 6" id="KW-0812">Transmembrane</keyword>
<name>A0ABR8ZHS2_9LACO</name>
<evidence type="ECO:0000256" key="4">
    <source>
        <dbReference type="ARBA" id="ARBA00022989"/>
    </source>
</evidence>
<evidence type="ECO:0000313" key="8">
    <source>
        <dbReference type="EMBL" id="MBD8084829.1"/>
    </source>
</evidence>
<comment type="caution">
    <text evidence="8">The sequence shown here is derived from an EMBL/GenBank/DDBJ whole genome shotgun (WGS) entry which is preliminary data.</text>
</comment>
<feature type="transmembrane region" description="Helical" evidence="6">
    <location>
        <begin position="226"/>
        <end position="244"/>
    </location>
</feature>
<proteinExistence type="predicted"/>
<keyword evidence="4 6" id="KW-1133">Transmembrane helix</keyword>
<dbReference type="Pfam" id="PF07690">
    <property type="entry name" value="MFS_1"/>
    <property type="match status" value="1"/>
</dbReference>
<dbReference type="InterPro" id="IPR011701">
    <property type="entry name" value="MFS"/>
</dbReference>
<feature type="domain" description="Major facilitator superfamily (MFS) profile" evidence="7">
    <location>
        <begin position="14"/>
        <end position="454"/>
    </location>
</feature>
<evidence type="ECO:0000256" key="3">
    <source>
        <dbReference type="ARBA" id="ARBA00022692"/>
    </source>
</evidence>
<feature type="transmembrane region" description="Helical" evidence="6">
    <location>
        <begin position="362"/>
        <end position="381"/>
    </location>
</feature>
<evidence type="ECO:0000313" key="9">
    <source>
        <dbReference type="Proteomes" id="UP000645007"/>
    </source>
</evidence>
<feature type="transmembrane region" description="Helical" evidence="6">
    <location>
        <begin position="199"/>
        <end position="220"/>
    </location>
</feature>
<keyword evidence="5 6" id="KW-0472">Membrane</keyword>
<dbReference type="SUPFAM" id="SSF103473">
    <property type="entry name" value="MFS general substrate transporter"/>
    <property type="match status" value="1"/>
</dbReference>
<dbReference type="InterPro" id="IPR020846">
    <property type="entry name" value="MFS_dom"/>
</dbReference>
<dbReference type="PROSITE" id="PS50850">
    <property type="entry name" value="MFS"/>
    <property type="match status" value="1"/>
</dbReference>
<feature type="transmembrane region" description="Helical" evidence="6">
    <location>
        <begin position="110"/>
        <end position="132"/>
    </location>
</feature>
<feature type="transmembrane region" description="Helical" evidence="6">
    <location>
        <begin position="14"/>
        <end position="38"/>
    </location>
</feature>
<feature type="transmembrane region" description="Helical" evidence="6">
    <location>
        <begin position="81"/>
        <end position="104"/>
    </location>
</feature>
<feature type="transmembrane region" description="Helical" evidence="6">
    <location>
        <begin position="427"/>
        <end position="447"/>
    </location>
</feature>
<feature type="transmembrane region" description="Helical" evidence="6">
    <location>
        <begin position="293"/>
        <end position="318"/>
    </location>
</feature>
<evidence type="ECO:0000256" key="5">
    <source>
        <dbReference type="ARBA" id="ARBA00023136"/>
    </source>
</evidence>
<evidence type="ECO:0000259" key="7">
    <source>
        <dbReference type="PROSITE" id="PS50850"/>
    </source>
</evidence>
<gene>
    <name evidence="8" type="ORF">HUK45_00875</name>
</gene>
<evidence type="ECO:0000256" key="2">
    <source>
        <dbReference type="ARBA" id="ARBA00022448"/>
    </source>
</evidence>
<feature type="transmembrane region" description="Helical" evidence="6">
    <location>
        <begin position="402"/>
        <end position="421"/>
    </location>
</feature>
<protein>
    <submittedName>
        <fullName evidence="8">MFS transporter</fullName>
    </submittedName>
</protein>
<sequence length="455" mass="50066">MNQNGEVSPQVRKIITVVLLGSCFISLASQTMMVTALPVIQEDLHVSLNAVQWLTTGYTLIIGIVTPLSSNMYEKFTNRHVFIGIIGTFLVGTLVGCFASNFTSLLIARLIQACASGMLMTFQMTTMISIYPIEKRGSILGLSSLVISAAPALGPTISGLILEFLSWRWLFILVLPLMILAFIIGYLKLPNFSTPRPIKIDYISVIISLVGSGLALGSLTVFQINFWDGLVMLISGFIIIWGFVKRQLHLKNPMLKVQIFTYPSFRWMTIVGVFTFMVLLGTEQLIPIYTEKIIGMGSFLSGLILLPGAIANAITASIVGRLYDQYGPKWLITIGAVIMLVASIPLVLVSRHSSITLLTLTYMLRMIGNAFVFSPALSEAFSNLNQEENSHGTALNNTLRQIFGAVSVTLCVVIANTPASLVTGIRYGMWTTVIMVILMILSFYHYLRIKKAEQN</sequence>
<dbReference type="Gene3D" id="1.20.1250.20">
    <property type="entry name" value="MFS general substrate transporter like domains"/>
    <property type="match status" value="1"/>
</dbReference>
<dbReference type="PANTHER" id="PTHR42718">
    <property type="entry name" value="MAJOR FACILITATOR SUPERFAMILY MULTIDRUG TRANSPORTER MFSC"/>
    <property type="match status" value="1"/>
</dbReference>
<dbReference type="PANTHER" id="PTHR42718:SF9">
    <property type="entry name" value="MAJOR FACILITATOR SUPERFAMILY MULTIDRUG TRANSPORTER MFSC"/>
    <property type="match status" value="1"/>
</dbReference>
<dbReference type="Proteomes" id="UP000645007">
    <property type="component" value="Unassembled WGS sequence"/>
</dbReference>
<evidence type="ECO:0000256" key="1">
    <source>
        <dbReference type="ARBA" id="ARBA00004651"/>
    </source>
</evidence>
<feature type="transmembrane region" description="Helical" evidence="6">
    <location>
        <begin position="50"/>
        <end position="69"/>
    </location>
</feature>
<feature type="transmembrane region" description="Helical" evidence="6">
    <location>
        <begin position="265"/>
        <end position="281"/>
    </location>
</feature>
<reference evidence="8 9" key="1">
    <citation type="submission" date="2020-06" db="EMBL/GenBank/DDBJ databases">
        <title>Limosilactobacillus sp. nov.</title>
        <authorList>
            <person name="Ksiezarek M."/>
            <person name="Goncalves Ribeiro T."/>
            <person name="Rocha J."/>
            <person name="Grosso F."/>
            <person name="Peixe L."/>
        </authorList>
    </citation>
    <scope>NUCLEOTIDE SEQUENCE [LARGE SCALE GENOMIC DNA]</scope>
    <source>
        <strain evidence="9">c9Ua_26_M</strain>
    </source>
</reference>
<dbReference type="InterPro" id="IPR036259">
    <property type="entry name" value="MFS_trans_sf"/>
</dbReference>